<evidence type="ECO:0000313" key="1">
    <source>
        <dbReference type="EMBL" id="ECR3144121.1"/>
    </source>
</evidence>
<reference evidence="1" key="1">
    <citation type="submission" date="2019-09" db="EMBL/GenBank/DDBJ databases">
        <authorList>
            <person name="Ashton P.M."/>
            <person name="Dallman T."/>
            <person name="Nair S."/>
            <person name="De Pinna E."/>
            <person name="Peters T."/>
            <person name="Grant K."/>
        </authorList>
    </citation>
    <scope>NUCLEOTIDE SEQUENCE</scope>
    <source>
        <strain evidence="1">189198</strain>
    </source>
</reference>
<dbReference type="NCBIfam" id="TIGR02167">
    <property type="entry name" value="Liste_lipo_26"/>
    <property type="match status" value="2"/>
</dbReference>
<dbReference type="InterPro" id="IPR005046">
    <property type="entry name" value="DUF285"/>
</dbReference>
<sequence length="265" mass="30768">MQDLDSQLLKAIDDLRKSNVSEWEAKKAVVLELFDKGASIPQDTLDKLEVYLSDLEQEYWDDKAVYAGRSIKDSDEYNLFNILSRLNAAKSKKKSLDGLFKITKSKGVRHTPKDKDELVELVEDKNIYLGDIDISNITNFKNLFKKSKRKDFGGIETWDVSKVTNMDSCFENARYFNHNIQSWNVSKVKSMESMFYGCKNFNQPLDKWDVSKVTNMEYMFQFCEKFNGDLSKWDVSKVTDMISMFEGCEKFNGDLSKWGIKDTSR</sequence>
<protein>
    <submittedName>
        <fullName evidence="1">BspA family leucine-rich repeat surface protein</fullName>
    </submittedName>
</protein>
<gene>
    <name evidence="1" type="ORF">F1P02_09020</name>
</gene>
<organism evidence="1">
    <name type="scientific">Campylobacter coli</name>
    <dbReference type="NCBI Taxonomy" id="195"/>
    <lineage>
        <taxon>Bacteria</taxon>
        <taxon>Pseudomonadati</taxon>
        <taxon>Campylobacterota</taxon>
        <taxon>Epsilonproteobacteria</taxon>
        <taxon>Campylobacterales</taxon>
        <taxon>Campylobacteraceae</taxon>
        <taxon>Campylobacter</taxon>
    </lineage>
</organism>
<name>A0A5Z1RXN9_CAMCO</name>
<accession>A0A5Z1RXN9</accession>
<dbReference type="Pfam" id="PF03382">
    <property type="entry name" value="DUF285"/>
    <property type="match status" value="1"/>
</dbReference>
<dbReference type="InterPro" id="IPR011889">
    <property type="entry name" value="Liste_lipo_26"/>
</dbReference>
<proteinExistence type="predicted"/>
<dbReference type="EMBL" id="AAKFOM010000042">
    <property type="protein sequence ID" value="ECR3144121.1"/>
    <property type="molecule type" value="Genomic_DNA"/>
</dbReference>
<comment type="caution">
    <text evidence="1">The sequence shown here is derived from an EMBL/GenBank/DDBJ whole genome shotgun (WGS) entry which is preliminary data.</text>
</comment>
<dbReference type="AlphaFoldDB" id="A0A5Z1RXN9"/>